<organism evidence="1 2">
    <name type="scientific">Platysternon megacephalum</name>
    <name type="common">big-headed turtle</name>
    <dbReference type="NCBI Taxonomy" id="55544"/>
    <lineage>
        <taxon>Eukaryota</taxon>
        <taxon>Metazoa</taxon>
        <taxon>Chordata</taxon>
        <taxon>Craniata</taxon>
        <taxon>Vertebrata</taxon>
        <taxon>Euteleostomi</taxon>
        <taxon>Archelosauria</taxon>
        <taxon>Testudinata</taxon>
        <taxon>Testudines</taxon>
        <taxon>Cryptodira</taxon>
        <taxon>Durocryptodira</taxon>
        <taxon>Testudinoidea</taxon>
        <taxon>Platysternidae</taxon>
        <taxon>Platysternon</taxon>
    </lineage>
</organism>
<dbReference type="OrthoDB" id="9421177at2759"/>
<sequence>MKEHMLQSLVPLLLLVHDERPNMSQLTRYKGRANNFLCQTMAFLENPQAPIREAAIRFIGNHRAEGSLWQGGRIRSQALLSPCQQ</sequence>
<reference evidence="1 2" key="1">
    <citation type="submission" date="2019-04" db="EMBL/GenBank/DDBJ databases">
        <title>Draft genome of the big-headed turtle Platysternon megacephalum.</title>
        <authorList>
            <person name="Gong S."/>
        </authorList>
    </citation>
    <scope>NUCLEOTIDE SEQUENCE [LARGE SCALE GENOMIC DNA]</scope>
    <source>
        <strain evidence="1">DO16091913</strain>
        <tissue evidence="1">Muscle</tissue>
    </source>
</reference>
<comment type="caution">
    <text evidence="1">The sequence shown here is derived from an EMBL/GenBank/DDBJ whole genome shotgun (WGS) entry which is preliminary data.</text>
</comment>
<keyword evidence="2" id="KW-1185">Reference proteome</keyword>
<accession>A0A4D9DG25</accession>
<protein>
    <submittedName>
        <fullName evidence="1">Rhombotin-1</fullName>
    </submittedName>
</protein>
<reference evidence="1 2" key="2">
    <citation type="submission" date="2019-04" db="EMBL/GenBank/DDBJ databases">
        <title>The genome sequence of big-headed turtle.</title>
        <authorList>
            <person name="Gong S."/>
        </authorList>
    </citation>
    <scope>NUCLEOTIDE SEQUENCE [LARGE SCALE GENOMIC DNA]</scope>
    <source>
        <strain evidence="1">DO16091913</strain>
        <tissue evidence="1">Muscle</tissue>
    </source>
</reference>
<evidence type="ECO:0000313" key="2">
    <source>
        <dbReference type="Proteomes" id="UP000297703"/>
    </source>
</evidence>
<dbReference type="AlphaFoldDB" id="A0A4D9DG25"/>
<gene>
    <name evidence="1" type="ORF">DR999_PMT22316</name>
</gene>
<proteinExistence type="predicted"/>
<dbReference type="Proteomes" id="UP000297703">
    <property type="component" value="Unassembled WGS sequence"/>
</dbReference>
<name>A0A4D9DG25_9SAUR</name>
<dbReference type="EMBL" id="QXTE01000949">
    <property type="protein sequence ID" value="TFJ95948.1"/>
    <property type="molecule type" value="Genomic_DNA"/>
</dbReference>
<evidence type="ECO:0000313" key="1">
    <source>
        <dbReference type="EMBL" id="TFJ95948.1"/>
    </source>
</evidence>